<dbReference type="VEuPathDB" id="VectorBase:AATE001438"/>
<dbReference type="AlphaFoldDB" id="A0A182ILJ5"/>
<name>A0A182ILJ5_ANOAO</name>
<organism evidence="1">
    <name type="scientific">Anopheles atroparvus</name>
    <name type="common">European mosquito</name>
    <dbReference type="NCBI Taxonomy" id="41427"/>
    <lineage>
        <taxon>Eukaryota</taxon>
        <taxon>Metazoa</taxon>
        <taxon>Ecdysozoa</taxon>
        <taxon>Arthropoda</taxon>
        <taxon>Hexapoda</taxon>
        <taxon>Insecta</taxon>
        <taxon>Pterygota</taxon>
        <taxon>Neoptera</taxon>
        <taxon>Endopterygota</taxon>
        <taxon>Diptera</taxon>
        <taxon>Nematocera</taxon>
        <taxon>Culicoidea</taxon>
        <taxon>Culicidae</taxon>
        <taxon>Anophelinae</taxon>
        <taxon>Anopheles</taxon>
    </lineage>
</organism>
<sequence>MRGQVAPMLEPLVADITGVEDARYTNVHFLLLGIGVAERLRHPLALVVARPRPNRVHVAPVRFRLWVHVRIAVHLGRAGDQHLRPDALCQSEHVDRTERVGFDRLDRVVHVVRRAGRAGQVVDFVHLDEQRVHDVVVDQLEVFVPQPVLDVTFPPGKEVVHHDHFVTLHHQIVDQVRTDESGTTRYLRGNKEEANGLKRKHPLEDLPADHTVMIRRPTLNNVIDGLEPFVDTGSIDRQQYKLFTGLSGASVRFTFSSNSHDVVITFASEIVSVRWHSIGWAAP</sequence>
<evidence type="ECO:0000313" key="1">
    <source>
        <dbReference type="EnsemblMetazoa" id="AATE001438-PA.1"/>
    </source>
</evidence>
<accession>A0A182ILJ5</accession>
<reference evidence="1" key="1">
    <citation type="submission" date="2022-08" db="UniProtKB">
        <authorList>
            <consortium name="EnsemblMetazoa"/>
        </authorList>
    </citation>
    <scope>IDENTIFICATION</scope>
    <source>
        <strain evidence="1">EBRO</strain>
    </source>
</reference>
<proteinExistence type="predicted"/>
<dbReference type="EnsemblMetazoa" id="AATE001438-RA">
    <property type="protein sequence ID" value="AATE001438-PA.1"/>
    <property type="gene ID" value="AATE001438"/>
</dbReference>
<protein>
    <submittedName>
        <fullName evidence="1">Uncharacterized protein</fullName>
    </submittedName>
</protein>